<gene>
    <name evidence="1" type="ORF">FA047_02165</name>
</gene>
<organism evidence="1 2">
    <name type="scientific">Pedobacter frigoris</name>
    <dbReference type="NCBI Taxonomy" id="2571272"/>
    <lineage>
        <taxon>Bacteria</taxon>
        <taxon>Pseudomonadati</taxon>
        <taxon>Bacteroidota</taxon>
        <taxon>Sphingobacteriia</taxon>
        <taxon>Sphingobacteriales</taxon>
        <taxon>Sphingobacteriaceae</taxon>
        <taxon>Pedobacter</taxon>
    </lineage>
</organism>
<dbReference type="Proteomes" id="UP000307244">
    <property type="component" value="Unassembled WGS sequence"/>
</dbReference>
<dbReference type="EMBL" id="SWBQ01000001">
    <property type="protein sequence ID" value="TKC08922.1"/>
    <property type="molecule type" value="Genomic_DNA"/>
</dbReference>
<evidence type="ECO:0000313" key="1">
    <source>
        <dbReference type="EMBL" id="TKC08922.1"/>
    </source>
</evidence>
<sequence>MGNDNYKATISDFLFADHARELFAEIDYFLKDGVHFQRHSNQIGQFNFIDKNFDSLRLYYREFFDVELSEAGEKANAYFYLDFHGNNRGNISARHRDILKSEYVIIGFIIYKIVYIDKEIDLDSVQKLKEKIRIEYEDYKPGIYRLIAKSRNTTPGNLNDNAIDTTIQSALEEFKKIGWIELNRDEFGLLPAFDRLIKVYEEYILTIDETLNELK</sequence>
<proteinExistence type="predicted"/>
<reference evidence="1 2" key="1">
    <citation type="submission" date="2019-04" db="EMBL/GenBank/DDBJ databases">
        <title>Pedobacter sp. RP-3-15 sp. nov., isolated from Arctic soil.</title>
        <authorList>
            <person name="Dahal R.H."/>
            <person name="Kim D.-U."/>
        </authorList>
    </citation>
    <scope>NUCLEOTIDE SEQUENCE [LARGE SCALE GENOMIC DNA]</scope>
    <source>
        <strain evidence="1 2">RP-3-15</strain>
    </source>
</reference>
<dbReference type="OrthoDB" id="798241at2"/>
<comment type="caution">
    <text evidence="1">The sequence shown here is derived from an EMBL/GenBank/DDBJ whole genome shotgun (WGS) entry which is preliminary data.</text>
</comment>
<dbReference type="AlphaFoldDB" id="A0A4V5NZZ6"/>
<dbReference type="Pfam" id="PF21980">
    <property type="entry name" value="MksE"/>
    <property type="match status" value="1"/>
</dbReference>
<protein>
    <submittedName>
        <fullName evidence="1">Uncharacterized protein</fullName>
    </submittedName>
</protein>
<accession>A0A4V5NZZ6</accession>
<dbReference type="InterPro" id="IPR042038">
    <property type="entry name" value="MukE_N"/>
</dbReference>
<dbReference type="InterPro" id="IPR053841">
    <property type="entry name" value="MksE"/>
</dbReference>
<keyword evidence="2" id="KW-1185">Reference proteome</keyword>
<dbReference type="Gene3D" id="1.10.10.2250">
    <property type="match status" value="1"/>
</dbReference>
<evidence type="ECO:0000313" key="2">
    <source>
        <dbReference type="Proteomes" id="UP000307244"/>
    </source>
</evidence>
<name>A0A4V5NZZ6_9SPHI</name>
<dbReference type="RefSeq" id="WP_136834341.1">
    <property type="nucleotide sequence ID" value="NZ_SWBQ01000001.1"/>
</dbReference>